<dbReference type="GO" id="GO:0022857">
    <property type="term" value="F:transmembrane transporter activity"/>
    <property type="evidence" value="ECO:0007669"/>
    <property type="project" value="InterPro"/>
</dbReference>
<dbReference type="OrthoDB" id="9812221at2"/>
<feature type="transmembrane region" description="Helical" evidence="8">
    <location>
        <begin position="12"/>
        <end position="34"/>
    </location>
</feature>
<feature type="transmembrane region" description="Helical" evidence="8">
    <location>
        <begin position="78"/>
        <end position="97"/>
    </location>
</feature>
<evidence type="ECO:0000256" key="8">
    <source>
        <dbReference type="SAM" id="Phobius"/>
    </source>
</evidence>
<dbReference type="PANTHER" id="PTHR42718:SF9">
    <property type="entry name" value="MAJOR FACILITATOR SUPERFAMILY MULTIDRUG TRANSPORTER MFSC"/>
    <property type="match status" value="1"/>
</dbReference>
<comment type="similarity">
    <text evidence="2">Belongs to the major facilitator superfamily. EmrB family.</text>
</comment>
<dbReference type="Gene3D" id="1.20.1250.20">
    <property type="entry name" value="MFS general substrate transporter like domains"/>
    <property type="match status" value="1"/>
</dbReference>
<evidence type="ECO:0000256" key="2">
    <source>
        <dbReference type="ARBA" id="ARBA00008537"/>
    </source>
</evidence>
<protein>
    <submittedName>
        <fullName evidence="10">EmrB/QacA subfamily drug resistance transporter</fullName>
    </submittedName>
</protein>
<organism evidence="10 11">
    <name type="scientific">Umezawaea tangerina</name>
    <dbReference type="NCBI Taxonomy" id="84725"/>
    <lineage>
        <taxon>Bacteria</taxon>
        <taxon>Bacillati</taxon>
        <taxon>Actinomycetota</taxon>
        <taxon>Actinomycetes</taxon>
        <taxon>Pseudonocardiales</taxon>
        <taxon>Pseudonocardiaceae</taxon>
        <taxon>Umezawaea</taxon>
    </lineage>
</organism>
<evidence type="ECO:0000313" key="10">
    <source>
        <dbReference type="EMBL" id="PRY34809.1"/>
    </source>
</evidence>
<evidence type="ECO:0000313" key="11">
    <source>
        <dbReference type="Proteomes" id="UP000239494"/>
    </source>
</evidence>
<keyword evidence="6 8" id="KW-1133">Transmembrane helix</keyword>
<dbReference type="PRINTS" id="PR01036">
    <property type="entry name" value="TCRTETB"/>
</dbReference>
<evidence type="ECO:0000256" key="1">
    <source>
        <dbReference type="ARBA" id="ARBA00004651"/>
    </source>
</evidence>
<dbReference type="EMBL" id="PVTF01000015">
    <property type="protein sequence ID" value="PRY34809.1"/>
    <property type="molecule type" value="Genomic_DNA"/>
</dbReference>
<comment type="caution">
    <text evidence="10">The sequence shown here is derived from an EMBL/GenBank/DDBJ whole genome shotgun (WGS) entry which is preliminary data.</text>
</comment>
<feature type="transmembrane region" description="Helical" evidence="8">
    <location>
        <begin position="46"/>
        <end position="66"/>
    </location>
</feature>
<feature type="transmembrane region" description="Helical" evidence="8">
    <location>
        <begin position="332"/>
        <end position="349"/>
    </location>
</feature>
<dbReference type="Pfam" id="PF07690">
    <property type="entry name" value="MFS_1"/>
    <property type="match status" value="1"/>
</dbReference>
<feature type="transmembrane region" description="Helical" evidence="8">
    <location>
        <begin position="228"/>
        <end position="246"/>
    </location>
</feature>
<name>A0A2T0SN17_9PSEU</name>
<dbReference type="NCBIfam" id="TIGR00711">
    <property type="entry name" value="efflux_EmrB"/>
    <property type="match status" value="1"/>
</dbReference>
<dbReference type="InterPro" id="IPR036259">
    <property type="entry name" value="MFS_trans_sf"/>
</dbReference>
<dbReference type="AlphaFoldDB" id="A0A2T0SN17"/>
<dbReference type="PROSITE" id="PS50850">
    <property type="entry name" value="MFS"/>
    <property type="match status" value="1"/>
</dbReference>
<feature type="domain" description="Major facilitator superfamily (MFS) profile" evidence="9">
    <location>
        <begin position="12"/>
        <end position="458"/>
    </location>
</feature>
<keyword evidence="3" id="KW-0813">Transport</keyword>
<dbReference type="InterPro" id="IPR004638">
    <property type="entry name" value="EmrB-like"/>
</dbReference>
<dbReference type="InterPro" id="IPR011701">
    <property type="entry name" value="MFS"/>
</dbReference>
<feature type="transmembrane region" description="Helical" evidence="8">
    <location>
        <begin position="199"/>
        <end position="216"/>
    </location>
</feature>
<gene>
    <name evidence="10" type="ORF">CLV43_11585</name>
</gene>
<reference evidence="10 11" key="1">
    <citation type="submission" date="2018-03" db="EMBL/GenBank/DDBJ databases">
        <title>Genomic Encyclopedia of Archaeal and Bacterial Type Strains, Phase II (KMG-II): from individual species to whole genera.</title>
        <authorList>
            <person name="Goeker M."/>
        </authorList>
    </citation>
    <scope>NUCLEOTIDE SEQUENCE [LARGE SCALE GENOMIC DNA]</scope>
    <source>
        <strain evidence="10 11">DSM 44720</strain>
    </source>
</reference>
<keyword evidence="7 8" id="KW-0472">Membrane</keyword>
<dbReference type="Gene3D" id="1.20.1720.10">
    <property type="entry name" value="Multidrug resistance protein D"/>
    <property type="match status" value="1"/>
</dbReference>
<evidence type="ECO:0000256" key="4">
    <source>
        <dbReference type="ARBA" id="ARBA00022475"/>
    </source>
</evidence>
<keyword evidence="11" id="KW-1185">Reference proteome</keyword>
<keyword evidence="5 8" id="KW-0812">Transmembrane</keyword>
<dbReference type="SUPFAM" id="SSF103473">
    <property type="entry name" value="MFS general substrate transporter"/>
    <property type="match status" value="1"/>
</dbReference>
<proteinExistence type="inferred from homology"/>
<feature type="transmembrane region" description="Helical" evidence="8">
    <location>
        <begin position="139"/>
        <end position="158"/>
    </location>
</feature>
<feature type="transmembrane region" description="Helical" evidence="8">
    <location>
        <begin position="431"/>
        <end position="453"/>
    </location>
</feature>
<accession>A0A2T0SN17</accession>
<evidence type="ECO:0000256" key="6">
    <source>
        <dbReference type="ARBA" id="ARBA00022989"/>
    </source>
</evidence>
<feature type="transmembrane region" description="Helical" evidence="8">
    <location>
        <begin position="302"/>
        <end position="320"/>
    </location>
</feature>
<comment type="subcellular location">
    <subcellularLocation>
        <location evidence="1">Cell membrane</location>
        <topology evidence="1">Multi-pass membrane protein</topology>
    </subcellularLocation>
</comment>
<feature type="transmembrane region" description="Helical" evidence="8">
    <location>
        <begin position="267"/>
        <end position="290"/>
    </location>
</feature>
<feature type="transmembrane region" description="Helical" evidence="8">
    <location>
        <begin position="361"/>
        <end position="382"/>
    </location>
</feature>
<evidence type="ECO:0000259" key="9">
    <source>
        <dbReference type="PROSITE" id="PS50850"/>
    </source>
</evidence>
<dbReference type="RefSeq" id="WP_106194253.1">
    <property type="nucleotide sequence ID" value="NZ_PVTF01000015.1"/>
</dbReference>
<keyword evidence="4" id="KW-1003">Cell membrane</keyword>
<evidence type="ECO:0000256" key="5">
    <source>
        <dbReference type="ARBA" id="ARBA00022692"/>
    </source>
</evidence>
<feature type="transmembrane region" description="Helical" evidence="8">
    <location>
        <begin position="164"/>
        <end position="187"/>
    </location>
</feature>
<dbReference type="Proteomes" id="UP000239494">
    <property type="component" value="Unassembled WGS sequence"/>
</dbReference>
<sequence length="470" mass="48304">MATGRLKPTSVVTVVFVATMFVSILDATIVNVAVPRISVDFGVSPVDARTAVVGYLVALAVVIPPSGWFSDRFGAKRVLLTALAVFTVASALCGVAQDLTQLTAFRVLQGLGGGMLVPIGMAMLFRVFPAEERMRVSRITVGPAAVAPALGPVLGGLLVDNLSWRFVFLVNVPICLGVLVFGLLFLTERREPPAGRFDAAGFALSCSGVALFVYALTEGATAGWTSPVVVATGLVGAALLVLLVVVELRVPEPMLDLRLFGDRVFRTVNVVTVLAVAAFLGSLFVFPLLYQNAIGASASQTGLIGFPEAIGVMVGSQFATHVHRRLGARGHIAAALLAVAVGMVLLGLVNRSTDPWATRAIMFYLGVGMGNVLSATRASAFATLPPAKTGMASALFNTSGQVGSAVGVAVLGGVLAAVGTTTASGEPNFTAYHAAFFVAAALMVVGAACALAIRDRDLAPEPHTVGASGA</sequence>
<evidence type="ECO:0000256" key="3">
    <source>
        <dbReference type="ARBA" id="ARBA00022448"/>
    </source>
</evidence>
<dbReference type="InterPro" id="IPR020846">
    <property type="entry name" value="MFS_dom"/>
</dbReference>
<dbReference type="PANTHER" id="PTHR42718">
    <property type="entry name" value="MAJOR FACILITATOR SUPERFAMILY MULTIDRUG TRANSPORTER MFSC"/>
    <property type="match status" value="1"/>
</dbReference>
<feature type="transmembrane region" description="Helical" evidence="8">
    <location>
        <begin position="394"/>
        <end position="419"/>
    </location>
</feature>
<dbReference type="CDD" id="cd17503">
    <property type="entry name" value="MFS_LmrB_MDR_like"/>
    <property type="match status" value="1"/>
</dbReference>
<feature type="transmembrane region" description="Helical" evidence="8">
    <location>
        <begin position="103"/>
        <end position="127"/>
    </location>
</feature>
<dbReference type="GO" id="GO:0005886">
    <property type="term" value="C:plasma membrane"/>
    <property type="evidence" value="ECO:0007669"/>
    <property type="project" value="UniProtKB-SubCell"/>
</dbReference>
<evidence type="ECO:0000256" key="7">
    <source>
        <dbReference type="ARBA" id="ARBA00023136"/>
    </source>
</evidence>